<proteinExistence type="predicted"/>
<dbReference type="Proteomes" id="UP001419268">
    <property type="component" value="Unassembled WGS sequence"/>
</dbReference>
<dbReference type="AlphaFoldDB" id="A0AAP0PBZ3"/>
<sequence>MTQAVPLNCDYDTQLHHIEMRGRVQENRVAFHANYIQMWENRGDNIVTAEQEEEHDQHDYMTWYRSVTRRFIGHNRALRDYSRNLVIRLQ</sequence>
<reference evidence="1 2" key="1">
    <citation type="submission" date="2024-01" db="EMBL/GenBank/DDBJ databases">
        <title>Genome assemblies of Stephania.</title>
        <authorList>
            <person name="Yang L."/>
        </authorList>
    </citation>
    <scope>NUCLEOTIDE SEQUENCE [LARGE SCALE GENOMIC DNA]</scope>
    <source>
        <strain evidence="1">JXDWG</strain>
        <tissue evidence="1">Leaf</tissue>
    </source>
</reference>
<name>A0AAP0PBZ3_9MAGN</name>
<gene>
    <name evidence="1" type="ORF">Scep_008814</name>
</gene>
<organism evidence="1 2">
    <name type="scientific">Stephania cephalantha</name>
    <dbReference type="NCBI Taxonomy" id="152367"/>
    <lineage>
        <taxon>Eukaryota</taxon>
        <taxon>Viridiplantae</taxon>
        <taxon>Streptophyta</taxon>
        <taxon>Embryophyta</taxon>
        <taxon>Tracheophyta</taxon>
        <taxon>Spermatophyta</taxon>
        <taxon>Magnoliopsida</taxon>
        <taxon>Ranunculales</taxon>
        <taxon>Menispermaceae</taxon>
        <taxon>Menispermoideae</taxon>
        <taxon>Cissampelideae</taxon>
        <taxon>Stephania</taxon>
    </lineage>
</organism>
<protein>
    <submittedName>
        <fullName evidence="1">Uncharacterized protein</fullName>
    </submittedName>
</protein>
<keyword evidence="2" id="KW-1185">Reference proteome</keyword>
<comment type="caution">
    <text evidence="1">The sequence shown here is derived from an EMBL/GenBank/DDBJ whole genome shotgun (WGS) entry which is preliminary data.</text>
</comment>
<accession>A0AAP0PBZ3</accession>
<dbReference type="EMBL" id="JBBNAG010000004">
    <property type="protein sequence ID" value="KAK9139133.1"/>
    <property type="molecule type" value="Genomic_DNA"/>
</dbReference>
<evidence type="ECO:0000313" key="2">
    <source>
        <dbReference type="Proteomes" id="UP001419268"/>
    </source>
</evidence>
<evidence type="ECO:0000313" key="1">
    <source>
        <dbReference type="EMBL" id="KAK9139133.1"/>
    </source>
</evidence>